<proteinExistence type="predicted"/>
<accession>F9D0R2</accession>
<gene>
    <name evidence="2" type="ORF">HMPREF9136_0440</name>
</gene>
<comment type="caution">
    <text evidence="2">The sequence shown here is derived from an EMBL/GenBank/DDBJ whole genome shotgun (WGS) entry which is preliminary data.</text>
</comment>
<sequence length="52" mass="5205">MHQRLGAGGKVPSMSNRAVDGRKGVKGCVSTGASPDMDEGSVTGSSGVVRVM</sequence>
<evidence type="ECO:0000313" key="3">
    <source>
        <dbReference type="Proteomes" id="UP000007820"/>
    </source>
</evidence>
<reference evidence="2 3" key="1">
    <citation type="submission" date="2011-04" db="EMBL/GenBank/DDBJ databases">
        <authorList>
            <person name="Muzny D."/>
            <person name="Qin X."/>
            <person name="Deng J."/>
            <person name="Jiang H."/>
            <person name="Liu Y."/>
            <person name="Qu J."/>
            <person name="Song X.-Z."/>
            <person name="Zhang L."/>
            <person name="Thornton R."/>
            <person name="Coyle M."/>
            <person name="Francisco L."/>
            <person name="Jackson L."/>
            <person name="Javaid M."/>
            <person name="Korchina V."/>
            <person name="Kovar C."/>
            <person name="Mata R."/>
            <person name="Mathew T."/>
            <person name="Ngo R."/>
            <person name="Nguyen L."/>
            <person name="Nguyen N."/>
            <person name="Okwuonu G."/>
            <person name="Ongeri F."/>
            <person name="Pham C."/>
            <person name="Simmons D."/>
            <person name="Wilczek-Boney K."/>
            <person name="Hale W."/>
            <person name="Jakkamsetti A."/>
            <person name="Pham P."/>
            <person name="Ruth R."/>
            <person name="San Lucas F."/>
            <person name="Warren J."/>
            <person name="Zhang J."/>
            <person name="Zhao Z."/>
            <person name="Zhou C."/>
            <person name="Zhu D."/>
            <person name="Lee S."/>
            <person name="Bess C."/>
            <person name="Blankenburg K."/>
            <person name="Forbes L."/>
            <person name="Fu Q."/>
            <person name="Gubbala S."/>
            <person name="Hirani K."/>
            <person name="Jayaseelan J.C."/>
            <person name="Lara F."/>
            <person name="Munidasa M."/>
            <person name="Palculict T."/>
            <person name="Patil S."/>
            <person name="Pu L.-L."/>
            <person name="Saada N."/>
            <person name="Tang L."/>
            <person name="Weissenberger G."/>
            <person name="Zhu Y."/>
            <person name="Hemphill L."/>
            <person name="Shang Y."/>
            <person name="Youmans B."/>
            <person name="Ayvaz T."/>
            <person name="Ross M."/>
            <person name="Santibanez J."/>
            <person name="Aqrawi P."/>
            <person name="Gross S."/>
            <person name="Joshi V."/>
            <person name="Fowler G."/>
            <person name="Nazareth L."/>
            <person name="Reid J."/>
            <person name="Worley K."/>
            <person name="Petrosino J."/>
            <person name="Highlander S."/>
            <person name="Gibbs R."/>
        </authorList>
    </citation>
    <scope>NUCLEOTIDE SEQUENCE [LARGE SCALE GENOMIC DNA]</scope>
    <source>
        <strain evidence="2 3">DSM 3688</strain>
    </source>
</reference>
<dbReference type="EMBL" id="AFPW01000006">
    <property type="protein sequence ID" value="EGQ16591.1"/>
    <property type="molecule type" value="Genomic_DNA"/>
</dbReference>
<evidence type="ECO:0000313" key="2">
    <source>
        <dbReference type="EMBL" id="EGQ16591.1"/>
    </source>
</evidence>
<feature type="region of interest" description="Disordered" evidence="1">
    <location>
        <begin position="1"/>
        <end position="52"/>
    </location>
</feature>
<organism evidence="2 3">
    <name type="scientific">Prevotella dentalis (strain ATCC 49559 / DSM 3688 / JCM 13448 / NCTC 12043 / ES 2772)</name>
    <name type="common">Mitsuokella dentalis</name>
    <dbReference type="NCBI Taxonomy" id="908937"/>
    <lineage>
        <taxon>Bacteria</taxon>
        <taxon>Pseudomonadati</taxon>
        <taxon>Bacteroidota</taxon>
        <taxon>Bacteroidia</taxon>
        <taxon>Bacteroidales</taxon>
        <taxon>Prevotellaceae</taxon>
        <taxon>Prevotella</taxon>
    </lineage>
</organism>
<name>F9D0R2_PREDD</name>
<feature type="compositionally biased region" description="Low complexity" evidence="1">
    <location>
        <begin position="40"/>
        <end position="52"/>
    </location>
</feature>
<protein>
    <submittedName>
        <fullName evidence="2">Uncharacterized protein</fullName>
    </submittedName>
</protein>
<dbReference type="Proteomes" id="UP000007820">
    <property type="component" value="Unassembled WGS sequence"/>
</dbReference>
<dbReference type="AlphaFoldDB" id="F9D0R2"/>
<evidence type="ECO:0000256" key="1">
    <source>
        <dbReference type="SAM" id="MobiDB-lite"/>
    </source>
</evidence>